<keyword evidence="1" id="KW-0732">Signal</keyword>
<proteinExistence type="predicted"/>
<dbReference type="RefSeq" id="WP_345020687.1">
    <property type="nucleotide sequence ID" value="NZ_BAABDO010000028.1"/>
</dbReference>
<name>A0ABP7YNG5_9ACTN</name>
<evidence type="ECO:0000256" key="1">
    <source>
        <dbReference type="SAM" id="SignalP"/>
    </source>
</evidence>
<organism evidence="2 3">
    <name type="scientific">Actinomadura keratinilytica</name>
    <dbReference type="NCBI Taxonomy" id="547461"/>
    <lineage>
        <taxon>Bacteria</taxon>
        <taxon>Bacillati</taxon>
        <taxon>Actinomycetota</taxon>
        <taxon>Actinomycetes</taxon>
        <taxon>Streptosporangiales</taxon>
        <taxon>Thermomonosporaceae</taxon>
        <taxon>Actinomadura</taxon>
    </lineage>
</organism>
<keyword evidence="3" id="KW-1185">Reference proteome</keyword>
<dbReference type="PROSITE" id="PS51257">
    <property type="entry name" value="PROKAR_LIPOPROTEIN"/>
    <property type="match status" value="1"/>
</dbReference>
<evidence type="ECO:0000313" key="2">
    <source>
        <dbReference type="EMBL" id="GAA4138864.1"/>
    </source>
</evidence>
<comment type="caution">
    <text evidence="2">The sequence shown here is derived from an EMBL/GenBank/DDBJ whole genome shotgun (WGS) entry which is preliminary data.</text>
</comment>
<gene>
    <name evidence="2" type="ORF">GCM10022416_24670</name>
</gene>
<dbReference type="InterPro" id="IPR038468">
    <property type="entry name" value="MmpS_C"/>
</dbReference>
<dbReference type="Gene3D" id="2.60.40.2880">
    <property type="entry name" value="MmpS1-5, C-terminal soluble domain"/>
    <property type="match status" value="1"/>
</dbReference>
<feature type="chain" id="PRO_5045117181" description="MmpS family membrane protein" evidence="1">
    <location>
        <begin position="24"/>
        <end position="115"/>
    </location>
</feature>
<dbReference type="Proteomes" id="UP001500266">
    <property type="component" value="Unassembled WGS sequence"/>
</dbReference>
<accession>A0ABP7YNG5</accession>
<protein>
    <recommendedName>
        <fullName evidence="4">MmpS family membrane protein</fullName>
    </recommendedName>
</protein>
<dbReference type="EMBL" id="BAABDO010000028">
    <property type="protein sequence ID" value="GAA4138864.1"/>
    <property type="molecule type" value="Genomic_DNA"/>
</dbReference>
<reference evidence="3" key="1">
    <citation type="journal article" date="2019" name="Int. J. Syst. Evol. Microbiol.">
        <title>The Global Catalogue of Microorganisms (GCM) 10K type strain sequencing project: providing services to taxonomists for standard genome sequencing and annotation.</title>
        <authorList>
            <consortium name="The Broad Institute Genomics Platform"/>
            <consortium name="The Broad Institute Genome Sequencing Center for Infectious Disease"/>
            <person name="Wu L."/>
            <person name="Ma J."/>
        </authorList>
    </citation>
    <scope>NUCLEOTIDE SEQUENCE [LARGE SCALE GENOMIC DNA]</scope>
    <source>
        <strain evidence="3">JCM 17316</strain>
    </source>
</reference>
<evidence type="ECO:0000313" key="3">
    <source>
        <dbReference type="Proteomes" id="UP001500266"/>
    </source>
</evidence>
<sequence length="115" mass="12269">MITRGRWPLALAAVMLLSAACSSGDEPHTLTLDVTGEGKVSVTYEINGDSTTESEVTLPWRKEIKLTKHGTDTWKVAIQHKDDGQVNAVAYVDGRPITRAEGTGSGTSNLSGSVR</sequence>
<evidence type="ECO:0008006" key="4">
    <source>
        <dbReference type="Google" id="ProtNLM"/>
    </source>
</evidence>
<feature type="signal peptide" evidence="1">
    <location>
        <begin position="1"/>
        <end position="23"/>
    </location>
</feature>